<keyword evidence="2 4" id="KW-0012">Acyltransferase</keyword>
<dbReference type="PANTHER" id="PTHR43877">
    <property type="entry name" value="AMINOALKYLPHOSPHONATE N-ACETYLTRANSFERASE-RELATED-RELATED"/>
    <property type="match status" value="1"/>
</dbReference>
<dbReference type="InterPro" id="IPR000182">
    <property type="entry name" value="GNAT_dom"/>
</dbReference>
<dbReference type="Gene3D" id="3.40.630.30">
    <property type="match status" value="1"/>
</dbReference>
<evidence type="ECO:0000313" key="4">
    <source>
        <dbReference type="EMBL" id="MDT0682438.1"/>
    </source>
</evidence>
<evidence type="ECO:0000256" key="2">
    <source>
        <dbReference type="ARBA" id="ARBA00023315"/>
    </source>
</evidence>
<name>A0ABU3DFV5_9RHOB</name>
<feature type="domain" description="N-acetyltransferase" evidence="3">
    <location>
        <begin position="1"/>
        <end position="140"/>
    </location>
</feature>
<dbReference type="InterPro" id="IPR016181">
    <property type="entry name" value="Acyl_CoA_acyltransferase"/>
</dbReference>
<dbReference type="PANTHER" id="PTHR43877:SF2">
    <property type="entry name" value="AMINOALKYLPHOSPHONATE N-ACETYLTRANSFERASE-RELATED"/>
    <property type="match status" value="1"/>
</dbReference>
<dbReference type="GO" id="GO:0016746">
    <property type="term" value="F:acyltransferase activity"/>
    <property type="evidence" value="ECO:0007669"/>
    <property type="project" value="UniProtKB-KW"/>
</dbReference>
<dbReference type="RefSeq" id="WP_311690189.1">
    <property type="nucleotide sequence ID" value="NZ_JAVRHL010000002.1"/>
</dbReference>
<comment type="caution">
    <text evidence="4">The sequence shown here is derived from an EMBL/GenBank/DDBJ whole genome shotgun (WGS) entry which is preliminary data.</text>
</comment>
<gene>
    <name evidence="4" type="ORF">RM543_07070</name>
</gene>
<dbReference type="EMBL" id="JAVRHL010000002">
    <property type="protein sequence ID" value="MDT0682438.1"/>
    <property type="molecule type" value="Genomic_DNA"/>
</dbReference>
<dbReference type="SUPFAM" id="SSF55729">
    <property type="entry name" value="Acyl-CoA N-acyltransferases (Nat)"/>
    <property type="match status" value="1"/>
</dbReference>
<evidence type="ECO:0000256" key="1">
    <source>
        <dbReference type="ARBA" id="ARBA00022679"/>
    </source>
</evidence>
<evidence type="ECO:0000259" key="3">
    <source>
        <dbReference type="PROSITE" id="PS51186"/>
    </source>
</evidence>
<protein>
    <submittedName>
        <fullName evidence="4">GNAT family N-acetyltransferase</fullName>
        <ecNumber evidence="4">2.3.1.-</ecNumber>
    </submittedName>
</protein>
<reference evidence="4 5" key="1">
    <citation type="submission" date="2023-09" db="EMBL/GenBank/DDBJ databases">
        <authorList>
            <person name="Rey-Velasco X."/>
        </authorList>
    </citation>
    <scope>NUCLEOTIDE SEQUENCE [LARGE SCALE GENOMIC DNA]</scope>
    <source>
        <strain evidence="4 5">F158</strain>
    </source>
</reference>
<dbReference type="EC" id="2.3.1.-" evidence="4"/>
<proteinExistence type="predicted"/>
<dbReference type="Proteomes" id="UP001265259">
    <property type="component" value="Unassembled WGS sequence"/>
</dbReference>
<sequence length="146" mass="15505">MIPEDAAGLAALHVRCFETPRPWSATEIASLARSPGAFLIGDDAAFLLGRAIAGEAELLTLAVDPALRRQGRAGALLAEFEMEARHRGAETAFLEVSERNAAARALYDASGWSEAGRRGRYYSAPDGALIDALVLTKPLSTPRARG</sequence>
<dbReference type="PROSITE" id="PS51186">
    <property type="entry name" value="GNAT"/>
    <property type="match status" value="1"/>
</dbReference>
<dbReference type="CDD" id="cd04301">
    <property type="entry name" value="NAT_SF"/>
    <property type="match status" value="1"/>
</dbReference>
<organism evidence="4 5">
    <name type="scientific">Tropicimonas omnivorans</name>
    <dbReference type="NCBI Taxonomy" id="3075590"/>
    <lineage>
        <taxon>Bacteria</taxon>
        <taxon>Pseudomonadati</taxon>
        <taxon>Pseudomonadota</taxon>
        <taxon>Alphaproteobacteria</taxon>
        <taxon>Rhodobacterales</taxon>
        <taxon>Roseobacteraceae</taxon>
        <taxon>Tropicimonas</taxon>
    </lineage>
</organism>
<dbReference type="Pfam" id="PF00583">
    <property type="entry name" value="Acetyltransf_1"/>
    <property type="match status" value="1"/>
</dbReference>
<dbReference type="InterPro" id="IPR050832">
    <property type="entry name" value="Bact_Acetyltransf"/>
</dbReference>
<keyword evidence="1 4" id="KW-0808">Transferase</keyword>
<keyword evidence="5" id="KW-1185">Reference proteome</keyword>
<evidence type="ECO:0000313" key="5">
    <source>
        <dbReference type="Proteomes" id="UP001265259"/>
    </source>
</evidence>
<accession>A0ABU3DFV5</accession>